<keyword evidence="1" id="KW-0472">Membrane</keyword>
<dbReference type="WBParaSite" id="SBAD_0001261901-mRNA-1">
    <property type="protein sequence ID" value="SBAD_0001261901-mRNA-1"/>
    <property type="gene ID" value="SBAD_0001261901"/>
</dbReference>
<dbReference type="Proteomes" id="UP000270296">
    <property type="component" value="Unassembled WGS sequence"/>
</dbReference>
<sequence length="219" mass="24570">MLIAPRMAAVVVAVLLLSSQTASRASLLSASSMIIALLLTRLEMTIVLFVSVVQEVLLNRLCHLLELSLYDRVVLYYLLAGTLYFFKGSTNSLGTVDFSAAYTGLASYQPLIIMMNIIASIYCCSFWIWTAFLRRTSQSTRWSGICCVLFLRSLSITMCLLFTIILRYHAFIWSVFIPKLLYECCHTAVTSFVVFLATVLWQPSNTVDECLGLKVKAEL</sequence>
<feature type="transmembrane region" description="Helical" evidence="1">
    <location>
        <begin position="69"/>
        <end position="86"/>
    </location>
</feature>
<evidence type="ECO:0000259" key="3">
    <source>
        <dbReference type="Pfam" id="PF19316"/>
    </source>
</evidence>
<evidence type="ECO:0000313" key="6">
    <source>
        <dbReference type="WBParaSite" id="SBAD_0001261901-mRNA-1"/>
    </source>
</evidence>
<feature type="transmembrane region" description="Helical" evidence="1">
    <location>
        <begin position="106"/>
        <end position="130"/>
    </location>
</feature>
<evidence type="ECO:0000256" key="1">
    <source>
        <dbReference type="SAM" id="Phobius"/>
    </source>
</evidence>
<dbReference type="GO" id="GO:0005789">
    <property type="term" value="C:endoplasmic reticulum membrane"/>
    <property type="evidence" value="ECO:0007669"/>
    <property type="project" value="TreeGrafter"/>
</dbReference>
<evidence type="ECO:0000313" key="4">
    <source>
        <dbReference type="EMBL" id="VDP46432.1"/>
    </source>
</evidence>
<reference evidence="6" key="1">
    <citation type="submission" date="2016-06" db="UniProtKB">
        <authorList>
            <consortium name="WormBaseParasite"/>
        </authorList>
    </citation>
    <scope>IDENTIFICATION</scope>
</reference>
<feature type="transmembrane region" description="Helical" evidence="1">
    <location>
        <begin position="34"/>
        <end position="57"/>
    </location>
</feature>
<dbReference type="Pfam" id="PF19316">
    <property type="entry name" value="PIGO_PIGG"/>
    <property type="match status" value="1"/>
</dbReference>
<protein>
    <submittedName>
        <fullName evidence="6">PIGO_PIGG domain-containing protein</fullName>
    </submittedName>
</protein>
<reference evidence="4 5" key="2">
    <citation type="submission" date="2018-11" db="EMBL/GenBank/DDBJ databases">
        <authorList>
            <consortium name="Pathogen Informatics"/>
        </authorList>
    </citation>
    <scope>NUCLEOTIDE SEQUENCE [LARGE SCALE GENOMIC DNA]</scope>
</reference>
<evidence type="ECO:0000256" key="2">
    <source>
        <dbReference type="SAM" id="SignalP"/>
    </source>
</evidence>
<feature type="signal peptide" evidence="2">
    <location>
        <begin position="1"/>
        <end position="25"/>
    </location>
</feature>
<dbReference type="EMBL" id="UZAM01017216">
    <property type="protein sequence ID" value="VDP46432.1"/>
    <property type="molecule type" value="Genomic_DNA"/>
</dbReference>
<evidence type="ECO:0000313" key="5">
    <source>
        <dbReference type="Proteomes" id="UP000270296"/>
    </source>
</evidence>
<organism evidence="6">
    <name type="scientific">Soboliphyme baturini</name>
    <dbReference type="NCBI Taxonomy" id="241478"/>
    <lineage>
        <taxon>Eukaryota</taxon>
        <taxon>Metazoa</taxon>
        <taxon>Ecdysozoa</taxon>
        <taxon>Nematoda</taxon>
        <taxon>Enoplea</taxon>
        <taxon>Dorylaimia</taxon>
        <taxon>Dioctophymatida</taxon>
        <taxon>Dioctophymatoidea</taxon>
        <taxon>Soboliphymatidae</taxon>
        <taxon>Soboliphyme</taxon>
    </lineage>
</organism>
<dbReference type="OrthoDB" id="272139at2759"/>
<keyword evidence="2" id="KW-0732">Signal</keyword>
<feature type="chain" id="PRO_5043140443" evidence="2">
    <location>
        <begin position="26"/>
        <end position="219"/>
    </location>
</feature>
<dbReference type="GO" id="GO:0006506">
    <property type="term" value="P:GPI anchor biosynthetic process"/>
    <property type="evidence" value="ECO:0007669"/>
    <property type="project" value="InterPro"/>
</dbReference>
<feature type="domain" description="GPI ethanolamine phosphate transferase 2 C-terminal" evidence="3">
    <location>
        <begin position="20"/>
        <end position="194"/>
    </location>
</feature>
<dbReference type="PANTHER" id="PTHR23072">
    <property type="entry name" value="PHOSPHATIDYLINOSITOL GLYCAN-RELATED"/>
    <property type="match status" value="1"/>
</dbReference>
<keyword evidence="1" id="KW-1133">Transmembrane helix</keyword>
<keyword evidence="1" id="KW-0812">Transmembrane</keyword>
<gene>
    <name evidence="4" type="ORF">SBAD_LOCUS12214</name>
</gene>
<name>A0A183J8L6_9BILA</name>
<dbReference type="GO" id="GO:0051267">
    <property type="term" value="F:CP2 mannose-ethanolamine phosphotransferase activity"/>
    <property type="evidence" value="ECO:0007669"/>
    <property type="project" value="TreeGrafter"/>
</dbReference>
<feature type="transmembrane region" description="Helical" evidence="1">
    <location>
        <begin position="142"/>
        <end position="168"/>
    </location>
</feature>
<keyword evidence="5" id="KW-1185">Reference proteome</keyword>
<proteinExistence type="predicted"/>
<dbReference type="PANTHER" id="PTHR23072:SF0">
    <property type="entry name" value="GPI ETHANOLAMINE PHOSPHATE TRANSFERASE 2"/>
    <property type="match status" value="1"/>
</dbReference>
<dbReference type="AlphaFoldDB" id="A0A183J8L6"/>
<dbReference type="InterPro" id="IPR045687">
    <property type="entry name" value="PIGG/GPI7_C"/>
</dbReference>
<accession>A0A183J8L6</accession>
<dbReference type="InterPro" id="IPR039527">
    <property type="entry name" value="PIGG/GPI7"/>
</dbReference>